<reference evidence="6 7" key="1">
    <citation type="submission" date="2019-09" db="EMBL/GenBank/DDBJ databases">
        <title>FDA dAtabase for Regulatory Grade micrObial Sequences (FDA-ARGOS): Supporting development and validation of Infectious Disease Dx tests.</title>
        <authorList>
            <person name="Sciortino C."/>
            <person name="Tallon L."/>
            <person name="Sadzewicz L."/>
            <person name="Vavikolanu K."/>
            <person name="Mehta A."/>
            <person name="Aluvathingal J."/>
            <person name="Nadendla S."/>
            <person name="Nandy P."/>
            <person name="Geyer C."/>
            <person name="Yan Y."/>
            <person name="Sichtig H."/>
        </authorList>
    </citation>
    <scope>NUCLEOTIDE SEQUENCE [LARGE SCALE GENOMIC DNA]</scope>
    <source>
        <strain evidence="6 7">FDAARGOS_664</strain>
    </source>
</reference>
<feature type="domain" description="D-isomer specific 2-hydroxyacid dehydrogenase NAD-binding" evidence="5">
    <location>
        <begin position="127"/>
        <end position="303"/>
    </location>
</feature>
<evidence type="ECO:0000313" key="7">
    <source>
        <dbReference type="Proteomes" id="UP000322822"/>
    </source>
</evidence>
<dbReference type="GO" id="GO:0051287">
    <property type="term" value="F:NAD binding"/>
    <property type="evidence" value="ECO:0007669"/>
    <property type="project" value="InterPro"/>
</dbReference>
<sequence>MSDAGAAPLRILMSDAAREQYAASIDTALAGRPWVPVQVPSVEDRTIVDADIAFVSRDVTGLSTKHEIQPVTGRFYTAMLEAPSLRWAHVHSAGADRAVFVQLRERGVTVTTSSGANAGVVAQTALAGLLALARHLPLLYDAQRERRWAPLMRSGMPRDLQGQTATIVGWGPIGQQIGAVLRLFGMKLIVVRQRATPAGPDCETVTFAGFRAVLPRTDWLILACPLTGDTRGLVDAAALAGLADGARLVNVSRGEVVDEPALIDALGSGKLAGAYLDVFAHEPLPEASPLWTLPNVIATPHSAGFSDGNAARVVEIFLDNLRSFGRGEPMRNVVG</sequence>
<proteinExistence type="inferred from homology"/>
<dbReference type="InterPro" id="IPR036291">
    <property type="entry name" value="NAD(P)-bd_dom_sf"/>
</dbReference>
<comment type="similarity">
    <text evidence="3">Belongs to the D-isomer specific 2-hydroxyacid dehydrogenase family.</text>
</comment>
<dbReference type="EMBL" id="CP044067">
    <property type="protein sequence ID" value="QET06083.1"/>
    <property type="molecule type" value="Genomic_DNA"/>
</dbReference>
<protein>
    <submittedName>
        <fullName evidence="6">D-2-hydroxyacid dehydrogenase</fullName>
    </submittedName>
</protein>
<dbReference type="Pfam" id="PF02826">
    <property type="entry name" value="2-Hacid_dh_C"/>
    <property type="match status" value="1"/>
</dbReference>
<evidence type="ECO:0000313" key="6">
    <source>
        <dbReference type="EMBL" id="QET06083.1"/>
    </source>
</evidence>
<dbReference type="InterPro" id="IPR029753">
    <property type="entry name" value="D-isomer_DH_CS"/>
</dbReference>
<keyword evidence="2" id="KW-0520">NAD</keyword>
<organism evidence="6 7">
    <name type="scientific">Cupriavidus pauculus</name>
    <dbReference type="NCBI Taxonomy" id="82633"/>
    <lineage>
        <taxon>Bacteria</taxon>
        <taxon>Pseudomonadati</taxon>
        <taxon>Pseudomonadota</taxon>
        <taxon>Betaproteobacteria</taxon>
        <taxon>Burkholderiales</taxon>
        <taxon>Burkholderiaceae</taxon>
        <taxon>Cupriavidus</taxon>
    </lineage>
</organism>
<name>A0A5P2HEZ5_9BURK</name>
<gene>
    <name evidence="6" type="ORF">FOB72_29635</name>
</gene>
<dbReference type="CDD" id="cd05300">
    <property type="entry name" value="2-Hacid_dh_1"/>
    <property type="match status" value="1"/>
</dbReference>
<dbReference type="Proteomes" id="UP000322822">
    <property type="component" value="Chromosome 2"/>
</dbReference>
<dbReference type="RefSeq" id="WP_150376804.1">
    <property type="nucleotide sequence ID" value="NZ_CP044067.1"/>
</dbReference>
<evidence type="ECO:0000256" key="3">
    <source>
        <dbReference type="RuleBase" id="RU003719"/>
    </source>
</evidence>
<dbReference type="SUPFAM" id="SSF51735">
    <property type="entry name" value="NAD(P)-binding Rossmann-fold domains"/>
    <property type="match status" value="1"/>
</dbReference>
<dbReference type="InterPro" id="IPR006139">
    <property type="entry name" value="D-isomer_2_OHA_DH_cat_dom"/>
</dbReference>
<dbReference type="Pfam" id="PF00389">
    <property type="entry name" value="2-Hacid_dh"/>
    <property type="match status" value="1"/>
</dbReference>
<evidence type="ECO:0000256" key="2">
    <source>
        <dbReference type="ARBA" id="ARBA00023027"/>
    </source>
</evidence>
<dbReference type="OrthoDB" id="9805416at2"/>
<dbReference type="PANTHER" id="PTHR43333">
    <property type="entry name" value="2-HACID_DH_C DOMAIN-CONTAINING PROTEIN"/>
    <property type="match status" value="1"/>
</dbReference>
<keyword evidence="1 3" id="KW-0560">Oxidoreductase</keyword>
<dbReference type="GO" id="GO:0016616">
    <property type="term" value="F:oxidoreductase activity, acting on the CH-OH group of donors, NAD or NADP as acceptor"/>
    <property type="evidence" value="ECO:0007669"/>
    <property type="project" value="InterPro"/>
</dbReference>
<evidence type="ECO:0000259" key="4">
    <source>
        <dbReference type="Pfam" id="PF00389"/>
    </source>
</evidence>
<accession>A0A5P2HEZ5</accession>
<dbReference type="AlphaFoldDB" id="A0A5P2HEZ5"/>
<evidence type="ECO:0000259" key="5">
    <source>
        <dbReference type="Pfam" id="PF02826"/>
    </source>
</evidence>
<dbReference type="PANTHER" id="PTHR43333:SF1">
    <property type="entry name" value="D-ISOMER SPECIFIC 2-HYDROXYACID DEHYDROGENASE NAD-BINDING DOMAIN-CONTAINING PROTEIN"/>
    <property type="match status" value="1"/>
</dbReference>
<feature type="domain" description="D-isomer specific 2-hydroxyacid dehydrogenase catalytic" evidence="4">
    <location>
        <begin position="58"/>
        <end position="334"/>
    </location>
</feature>
<dbReference type="Gene3D" id="3.40.50.720">
    <property type="entry name" value="NAD(P)-binding Rossmann-like Domain"/>
    <property type="match status" value="2"/>
</dbReference>
<dbReference type="PROSITE" id="PS00671">
    <property type="entry name" value="D_2_HYDROXYACID_DH_3"/>
    <property type="match status" value="1"/>
</dbReference>
<dbReference type="InterPro" id="IPR006140">
    <property type="entry name" value="D-isomer_DH_NAD-bd"/>
</dbReference>
<evidence type="ECO:0000256" key="1">
    <source>
        <dbReference type="ARBA" id="ARBA00023002"/>
    </source>
</evidence>
<dbReference type="SUPFAM" id="SSF52283">
    <property type="entry name" value="Formate/glycerate dehydrogenase catalytic domain-like"/>
    <property type="match status" value="1"/>
</dbReference>